<dbReference type="GeneTree" id="ENSGT01030000234583"/>
<dbReference type="PANTHER" id="PTHR25465">
    <property type="entry name" value="B-BOX DOMAIN CONTAINING"/>
    <property type="match status" value="1"/>
</dbReference>
<dbReference type="SUPFAM" id="SSF49899">
    <property type="entry name" value="Concanavalin A-like lectins/glucanases"/>
    <property type="match status" value="1"/>
</dbReference>
<dbReference type="InterPro" id="IPR003877">
    <property type="entry name" value="SPRY_dom"/>
</dbReference>
<dbReference type="InterPro" id="IPR051051">
    <property type="entry name" value="E3_ubiq-ligase_TRIM/RNF"/>
</dbReference>
<dbReference type="Ensembl" id="ENSEBUT00000003460.1">
    <property type="protein sequence ID" value="ENSEBUP00000003096.1"/>
    <property type="gene ID" value="ENSEBUG00000002279.1"/>
</dbReference>
<proteinExistence type="predicted"/>
<reference evidence="6" key="2">
    <citation type="submission" date="2025-09" db="UniProtKB">
        <authorList>
            <consortium name="Ensembl"/>
        </authorList>
    </citation>
    <scope>IDENTIFICATION</scope>
</reference>
<dbReference type="PANTHER" id="PTHR25465:SF14">
    <property type="entry name" value="E3 UBIQUITIN-PROTEIN LIGASE TRIM65"/>
    <property type="match status" value="1"/>
</dbReference>
<feature type="signal peptide" evidence="4">
    <location>
        <begin position="1"/>
        <end position="20"/>
    </location>
</feature>
<keyword evidence="4" id="KW-0732">Signal</keyword>
<dbReference type="InterPro" id="IPR006574">
    <property type="entry name" value="PRY"/>
</dbReference>
<keyword evidence="7" id="KW-1185">Reference proteome</keyword>
<dbReference type="SMART" id="SM00449">
    <property type="entry name" value="SPRY"/>
    <property type="match status" value="1"/>
</dbReference>
<dbReference type="InterPro" id="IPR043136">
    <property type="entry name" value="B30.2/SPRY_sf"/>
</dbReference>
<dbReference type="PRINTS" id="PR01407">
    <property type="entry name" value="BUTYPHLNCDUF"/>
</dbReference>
<dbReference type="Pfam" id="PF13765">
    <property type="entry name" value="PRY"/>
    <property type="match status" value="1"/>
</dbReference>
<evidence type="ECO:0000313" key="7">
    <source>
        <dbReference type="Proteomes" id="UP000694388"/>
    </source>
</evidence>
<organism evidence="6 7">
    <name type="scientific">Eptatretus burgeri</name>
    <name type="common">Inshore hagfish</name>
    <dbReference type="NCBI Taxonomy" id="7764"/>
    <lineage>
        <taxon>Eukaryota</taxon>
        <taxon>Metazoa</taxon>
        <taxon>Chordata</taxon>
        <taxon>Craniata</taxon>
        <taxon>Vertebrata</taxon>
        <taxon>Cyclostomata</taxon>
        <taxon>Myxini</taxon>
        <taxon>Myxiniformes</taxon>
        <taxon>Myxinidae</taxon>
        <taxon>Eptatretinae</taxon>
        <taxon>Eptatretus</taxon>
    </lineage>
</organism>
<evidence type="ECO:0000256" key="1">
    <source>
        <dbReference type="ARBA" id="ARBA00022723"/>
    </source>
</evidence>
<accession>A0A8C4N6Q8</accession>
<dbReference type="Pfam" id="PF00622">
    <property type="entry name" value="SPRY"/>
    <property type="match status" value="1"/>
</dbReference>
<keyword evidence="3" id="KW-0862">Zinc</keyword>
<dbReference type="AlphaFoldDB" id="A0A8C4N6Q8"/>
<evidence type="ECO:0000256" key="3">
    <source>
        <dbReference type="ARBA" id="ARBA00022833"/>
    </source>
</evidence>
<dbReference type="InterPro" id="IPR013320">
    <property type="entry name" value="ConA-like_dom_sf"/>
</dbReference>
<evidence type="ECO:0000313" key="6">
    <source>
        <dbReference type="Ensembl" id="ENSEBUP00000003096.1"/>
    </source>
</evidence>
<dbReference type="GO" id="GO:0005737">
    <property type="term" value="C:cytoplasm"/>
    <property type="evidence" value="ECO:0007669"/>
    <property type="project" value="UniProtKB-ARBA"/>
</dbReference>
<protein>
    <recommendedName>
        <fullName evidence="5">B30.2/SPRY domain-containing protein</fullName>
    </recommendedName>
</protein>
<evidence type="ECO:0000259" key="5">
    <source>
        <dbReference type="PROSITE" id="PS50188"/>
    </source>
</evidence>
<dbReference type="InterPro" id="IPR001870">
    <property type="entry name" value="B30.2/SPRY"/>
</dbReference>
<dbReference type="PROSITE" id="PS50188">
    <property type="entry name" value="B302_SPRY"/>
    <property type="match status" value="1"/>
</dbReference>
<evidence type="ECO:0000256" key="2">
    <source>
        <dbReference type="ARBA" id="ARBA00022771"/>
    </source>
</evidence>
<evidence type="ECO:0000256" key="4">
    <source>
        <dbReference type="SAM" id="SignalP"/>
    </source>
</evidence>
<feature type="chain" id="PRO_5034736240" description="B30.2/SPRY domain-containing protein" evidence="4">
    <location>
        <begin position="21"/>
        <end position="212"/>
    </location>
</feature>
<keyword evidence="1" id="KW-0479">Metal-binding</keyword>
<feature type="domain" description="B30.2/SPRY" evidence="5">
    <location>
        <begin position="5"/>
        <end position="212"/>
    </location>
</feature>
<dbReference type="OMA" id="ASPWIMI"/>
<dbReference type="InterPro" id="IPR003879">
    <property type="entry name" value="Butyrophylin_SPRY"/>
</dbReference>
<reference evidence="6" key="1">
    <citation type="submission" date="2025-08" db="UniProtKB">
        <authorList>
            <consortium name="Ensembl"/>
        </authorList>
    </citation>
    <scope>IDENTIFICATION</scope>
</reference>
<sequence>MFVLLSVCRIISSTLLVVSADGRTPSLDPNSASPWIMISQDLRTATQTGTKQMYLEHPDRFDYPQVVSSESFSSGRHYWEVDVSSSRRYRIGICLNSMGRKGGGKERRLGENPESWCLQKWNKEYSAWHNKQTPLSVSGGPERFGFFLDCEAGELTYKITSLRIKLDSLQILIIDEISMVDYKMLVYMHSGLHQIKDPWLFPIWKSMYPCCW</sequence>
<dbReference type="Proteomes" id="UP000694388">
    <property type="component" value="Unplaced"/>
</dbReference>
<dbReference type="GO" id="GO:0008270">
    <property type="term" value="F:zinc ion binding"/>
    <property type="evidence" value="ECO:0007669"/>
    <property type="project" value="UniProtKB-KW"/>
</dbReference>
<name>A0A8C4N6Q8_EPTBU</name>
<dbReference type="Gene3D" id="2.60.120.920">
    <property type="match status" value="1"/>
</dbReference>
<keyword evidence="2" id="KW-0863">Zinc-finger</keyword>
<dbReference type="SMART" id="SM00589">
    <property type="entry name" value="PRY"/>
    <property type="match status" value="1"/>
</dbReference>